<keyword evidence="2 6" id="KW-0479">Metal-binding</keyword>
<feature type="domain" description="SMP-30/Gluconolactonase/LRE-like region" evidence="9">
    <location>
        <begin position="480"/>
        <end position="745"/>
    </location>
</feature>
<dbReference type="GO" id="GO:0004065">
    <property type="term" value="F:arylsulfatase activity"/>
    <property type="evidence" value="ECO:0007669"/>
    <property type="project" value="TreeGrafter"/>
</dbReference>
<dbReference type="InterPro" id="IPR005511">
    <property type="entry name" value="SMP-30"/>
</dbReference>
<feature type="signal peptide" evidence="7">
    <location>
        <begin position="1"/>
        <end position="24"/>
    </location>
</feature>
<dbReference type="RefSeq" id="WP_126162041.1">
    <property type="nucleotide sequence ID" value="NZ_RQPJ01000003.1"/>
</dbReference>
<dbReference type="InterPro" id="IPR024607">
    <property type="entry name" value="Sulfatase_CS"/>
</dbReference>
<dbReference type="EMBL" id="RQPJ01000003">
    <property type="protein sequence ID" value="RTE54053.1"/>
    <property type="molecule type" value="Genomic_DNA"/>
</dbReference>
<evidence type="ECO:0008006" key="12">
    <source>
        <dbReference type="Google" id="ProtNLM"/>
    </source>
</evidence>
<dbReference type="InterPro" id="IPR050738">
    <property type="entry name" value="Sulfatase"/>
</dbReference>
<dbReference type="Gene3D" id="2.120.10.30">
    <property type="entry name" value="TolB, C-terminal domain"/>
    <property type="match status" value="1"/>
</dbReference>
<comment type="cofactor">
    <cofactor evidence="6">
        <name>Zn(2+)</name>
        <dbReference type="ChEBI" id="CHEBI:29105"/>
    </cofactor>
    <text evidence="6">Binds 1 divalent metal cation per subunit.</text>
</comment>
<dbReference type="SUPFAM" id="SSF63829">
    <property type="entry name" value="Calcium-dependent phosphotriesterase"/>
    <property type="match status" value="1"/>
</dbReference>
<dbReference type="InterPro" id="IPR000917">
    <property type="entry name" value="Sulfatase_N"/>
</dbReference>
<name>A0A3S0C7W7_9FLAO</name>
<keyword evidence="3" id="KW-0378">Hydrolase</keyword>
<keyword evidence="7" id="KW-0732">Signal</keyword>
<protein>
    <recommendedName>
        <fullName evidence="12">Sulfatase N-terminal domain-containing protein</fullName>
    </recommendedName>
</protein>
<evidence type="ECO:0000313" key="11">
    <source>
        <dbReference type="Proteomes" id="UP000267585"/>
    </source>
</evidence>
<evidence type="ECO:0000256" key="3">
    <source>
        <dbReference type="ARBA" id="ARBA00022801"/>
    </source>
</evidence>
<dbReference type="InterPro" id="IPR017850">
    <property type="entry name" value="Alkaline_phosphatase_core_sf"/>
</dbReference>
<keyword evidence="4" id="KW-0106">Calcium</keyword>
<feature type="binding site" evidence="6">
    <location>
        <position position="482"/>
    </location>
    <ligand>
        <name>a divalent metal cation</name>
        <dbReference type="ChEBI" id="CHEBI:60240"/>
    </ligand>
</feature>
<dbReference type="AlphaFoldDB" id="A0A3S0C7W7"/>
<evidence type="ECO:0000259" key="8">
    <source>
        <dbReference type="Pfam" id="PF00884"/>
    </source>
</evidence>
<evidence type="ECO:0000259" key="9">
    <source>
        <dbReference type="Pfam" id="PF08450"/>
    </source>
</evidence>
<proteinExistence type="inferred from homology"/>
<feature type="chain" id="PRO_5018590717" description="Sulfatase N-terminal domain-containing protein" evidence="7">
    <location>
        <begin position="25"/>
        <end position="759"/>
    </location>
</feature>
<reference evidence="10 11" key="1">
    <citation type="submission" date="2018-11" db="EMBL/GenBank/DDBJ databases">
        <title>Arenibacter aquaticus sp.nov., a marine bacterium isolated from surface seawater in the South China Sea.</title>
        <authorList>
            <person name="Guo J."/>
            <person name="Sun J."/>
        </authorList>
    </citation>
    <scope>NUCLEOTIDE SEQUENCE [LARGE SCALE GENOMIC DNA]</scope>
    <source>
        <strain evidence="10 11">GUO666</strain>
    </source>
</reference>
<evidence type="ECO:0000256" key="6">
    <source>
        <dbReference type="PIRSR" id="PIRSR605511-2"/>
    </source>
</evidence>
<dbReference type="PROSITE" id="PS00523">
    <property type="entry name" value="SULFATASE_1"/>
    <property type="match status" value="1"/>
</dbReference>
<dbReference type="PRINTS" id="PR01790">
    <property type="entry name" value="SMP30FAMILY"/>
</dbReference>
<feature type="domain" description="Sulfatase N-terminal" evidence="8">
    <location>
        <begin position="32"/>
        <end position="345"/>
    </location>
</feature>
<dbReference type="GO" id="GO:0046872">
    <property type="term" value="F:metal ion binding"/>
    <property type="evidence" value="ECO:0007669"/>
    <property type="project" value="UniProtKB-KW"/>
</dbReference>
<evidence type="ECO:0000256" key="5">
    <source>
        <dbReference type="PIRSR" id="PIRSR605511-1"/>
    </source>
</evidence>
<evidence type="ECO:0000256" key="1">
    <source>
        <dbReference type="ARBA" id="ARBA00008779"/>
    </source>
</evidence>
<comment type="similarity">
    <text evidence="1">Belongs to the sulfatase family.</text>
</comment>
<organism evidence="10 11">
    <name type="scientific">Arenibacter aquaticus</name>
    <dbReference type="NCBI Taxonomy" id="2489054"/>
    <lineage>
        <taxon>Bacteria</taxon>
        <taxon>Pseudomonadati</taxon>
        <taxon>Bacteroidota</taxon>
        <taxon>Flavobacteriia</taxon>
        <taxon>Flavobacteriales</taxon>
        <taxon>Flavobacteriaceae</taxon>
        <taxon>Arenibacter</taxon>
    </lineage>
</organism>
<evidence type="ECO:0000256" key="7">
    <source>
        <dbReference type="SAM" id="SignalP"/>
    </source>
</evidence>
<dbReference type="Proteomes" id="UP000267585">
    <property type="component" value="Unassembled WGS sequence"/>
</dbReference>
<dbReference type="Gene3D" id="3.40.720.10">
    <property type="entry name" value="Alkaline Phosphatase, subunit A"/>
    <property type="match status" value="1"/>
</dbReference>
<keyword evidence="6" id="KW-0862">Zinc</keyword>
<keyword evidence="11" id="KW-1185">Reference proteome</keyword>
<dbReference type="SUPFAM" id="SSF53649">
    <property type="entry name" value="Alkaline phosphatase-like"/>
    <property type="match status" value="1"/>
</dbReference>
<evidence type="ECO:0000256" key="4">
    <source>
        <dbReference type="ARBA" id="ARBA00022837"/>
    </source>
</evidence>
<dbReference type="PANTHER" id="PTHR42693">
    <property type="entry name" value="ARYLSULFATASE FAMILY MEMBER"/>
    <property type="match status" value="1"/>
</dbReference>
<feature type="active site" description="Proton donor/acceptor" evidence="5">
    <location>
        <position position="692"/>
    </location>
</feature>
<dbReference type="Pfam" id="PF00884">
    <property type="entry name" value="Sulfatase"/>
    <property type="match status" value="1"/>
</dbReference>
<dbReference type="CDD" id="cd16151">
    <property type="entry name" value="sulfatase_like"/>
    <property type="match status" value="1"/>
</dbReference>
<evidence type="ECO:0000256" key="2">
    <source>
        <dbReference type="ARBA" id="ARBA00022723"/>
    </source>
</evidence>
<dbReference type="InterPro" id="IPR011042">
    <property type="entry name" value="6-blade_b-propeller_TolB-like"/>
</dbReference>
<sequence length="759" mass="85204">MTFKISNSLYLGLLALLCSTLSNAQQPQKKRPNIILIMVDDLGYEALESYGGTSYKTPNINKLAATGMQFNQAYAQPLCTPTRVKLMTGQYNFRNWEAFGILNSKQKTFGHLMKGAGYATCMVGKWQLQSYDPPEYPGSEYRRGRGMKVSNAGFDEYSMFHAAHTEDKGSRYADPTIFQNGKILTHTKGQYGPDIFTGYLNDFVGRQNNKPFFVYYPMALTHSPFTPTPNSSAWTKPENRLVDSTVHFKDMVEYLDKIIGDIVTNLEEKGLREETLILLYSDNGTHQSITSQMGNRTVRGGKGLTTEAGIKVPFIANWPGQIKAGSHSDEFVDAIDFLPTIMEAAETPLPKDFHTDGESFLAVLKEQPSKRRDWVYMSYDPKPGWDKDQFAPSEFVLNDNFKLYGDGRFYNIKNDVLEKDTLANAKISQEAKTIKERFEMILDSLKKYPSYGWIERLDPAFDSLVSKHARIELVAEGFNWSEGPVWQPYGQKILFSDVPENKIYQWNNLDGLSLYMAPSGYTGRITGYKEKGSNGLILDPKGKLVLCQVGDRAISKLTSLKDSINPNFEPIITHYKGKRFNSPNDLVYDSHGNLYFTDPSFGLGDKKSDIGFNGVFFFGKNGKLKLLDDSIKAPNGIAVSNDNKILYVADSDTQFPKILAYDLVGDGKVDNKRVFFDATELRSNSISKQSPDGMKIDKHGNIFLAGPDGVLVISPTGKHLGTIRTDKKTGNCAFSDDNRYLFITADDYLLRVNLNPYSK</sequence>
<dbReference type="OrthoDB" id="756520at2"/>
<feature type="binding site" evidence="6">
    <location>
        <position position="584"/>
    </location>
    <ligand>
        <name>substrate</name>
    </ligand>
</feature>
<feature type="binding site" evidence="6">
    <location>
        <position position="635"/>
    </location>
    <ligand>
        <name>a divalent metal cation</name>
        <dbReference type="ChEBI" id="CHEBI:60240"/>
    </ligand>
</feature>
<dbReference type="PANTHER" id="PTHR42693:SF53">
    <property type="entry name" value="ENDO-4-O-SULFATASE"/>
    <property type="match status" value="1"/>
</dbReference>
<gene>
    <name evidence="10" type="ORF">EHW67_09000</name>
</gene>
<accession>A0A3S0C7W7</accession>
<dbReference type="Pfam" id="PF08450">
    <property type="entry name" value="SGL"/>
    <property type="match status" value="1"/>
</dbReference>
<comment type="caution">
    <text evidence="10">The sequence shown here is derived from an EMBL/GenBank/DDBJ whole genome shotgun (WGS) entry which is preliminary data.</text>
</comment>
<dbReference type="InterPro" id="IPR013658">
    <property type="entry name" value="SGL"/>
</dbReference>
<feature type="binding site" evidence="6">
    <location>
        <position position="692"/>
    </location>
    <ligand>
        <name>a divalent metal cation</name>
        <dbReference type="ChEBI" id="CHEBI:60240"/>
    </ligand>
</feature>
<evidence type="ECO:0000313" key="10">
    <source>
        <dbReference type="EMBL" id="RTE54053.1"/>
    </source>
</evidence>